<proteinExistence type="predicted"/>
<organism evidence="1 2">
    <name type="scientific">Funneliformis geosporum</name>
    <dbReference type="NCBI Taxonomy" id="1117311"/>
    <lineage>
        <taxon>Eukaryota</taxon>
        <taxon>Fungi</taxon>
        <taxon>Fungi incertae sedis</taxon>
        <taxon>Mucoromycota</taxon>
        <taxon>Glomeromycotina</taxon>
        <taxon>Glomeromycetes</taxon>
        <taxon>Glomerales</taxon>
        <taxon>Glomeraceae</taxon>
        <taxon>Funneliformis</taxon>
    </lineage>
</organism>
<evidence type="ECO:0000313" key="2">
    <source>
        <dbReference type="Proteomes" id="UP001153678"/>
    </source>
</evidence>
<dbReference type="EMBL" id="CAMKVN010000666">
    <property type="protein sequence ID" value="CAI2170172.1"/>
    <property type="molecule type" value="Genomic_DNA"/>
</dbReference>
<keyword evidence="2" id="KW-1185">Reference proteome</keyword>
<dbReference type="Proteomes" id="UP001153678">
    <property type="component" value="Unassembled WGS sequence"/>
</dbReference>
<name>A0A9W4SIF6_9GLOM</name>
<protein>
    <submittedName>
        <fullName evidence="1">18792_t:CDS:1</fullName>
    </submittedName>
</protein>
<reference evidence="1" key="1">
    <citation type="submission" date="2022-08" db="EMBL/GenBank/DDBJ databases">
        <authorList>
            <person name="Kallberg Y."/>
            <person name="Tangrot J."/>
            <person name="Rosling A."/>
        </authorList>
    </citation>
    <scope>NUCLEOTIDE SEQUENCE</scope>
    <source>
        <strain evidence="1">Wild A</strain>
    </source>
</reference>
<dbReference type="AlphaFoldDB" id="A0A9W4SIF6"/>
<gene>
    <name evidence="1" type="ORF">FWILDA_LOCUS4449</name>
</gene>
<comment type="caution">
    <text evidence="1">The sequence shown here is derived from an EMBL/GenBank/DDBJ whole genome shotgun (WGS) entry which is preliminary data.</text>
</comment>
<accession>A0A9W4SIF6</accession>
<sequence length="64" mass="7162">MIKLWETERLINFLRSDSKLEGLELDDIFFTKLCDENITDNRKGALGVQLIKGSGSKSSDSPTS</sequence>
<evidence type="ECO:0000313" key="1">
    <source>
        <dbReference type="EMBL" id="CAI2170172.1"/>
    </source>
</evidence>